<sequence>MMPIPTRISNDRTTVSLTTRTRTARGCKQSQEDGANFSHQDLFYRRNMRNSPLRLNSRR</sequence>
<dbReference type="VEuPathDB" id="FungiDB:I7I53_01777"/>
<reference evidence="2" key="1">
    <citation type="submission" date="2021-01" db="EMBL/GenBank/DDBJ databases">
        <title>Chromosome-level genome assembly of a human fungal pathogen reveals clustering of transcriptionally co-regulated genes.</title>
        <authorList>
            <person name="Voorhies M."/>
            <person name="Cohen S."/>
            <person name="Shea T.P."/>
            <person name="Petrus S."/>
            <person name="Munoz J.F."/>
            <person name="Poplawski S."/>
            <person name="Goldman W.E."/>
            <person name="Michael T."/>
            <person name="Cuomo C.A."/>
            <person name="Sil A."/>
            <person name="Beyhan S."/>
        </authorList>
    </citation>
    <scope>NUCLEOTIDE SEQUENCE</scope>
    <source>
        <strain evidence="2">H88</strain>
    </source>
</reference>
<protein>
    <submittedName>
        <fullName evidence="2">Uncharacterized protein</fullName>
    </submittedName>
</protein>
<proteinExistence type="predicted"/>
<evidence type="ECO:0000313" key="2">
    <source>
        <dbReference type="EMBL" id="QSS54275.1"/>
    </source>
</evidence>
<gene>
    <name evidence="2" type="ORF">I7I53_01777</name>
</gene>
<dbReference type="EMBL" id="CP069104">
    <property type="protein sequence ID" value="QSS54275.1"/>
    <property type="molecule type" value="Genomic_DNA"/>
</dbReference>
<dbReference type="AlphaFoldDB" id="A0A8A1LMH8"/>
<name>A0A8A1LMH8_AJEC8</name>
<dbReference type="Proteomes" id="UP000663419">
    <property type="component" value="Chromosome 3"/>
</dbReference>
<accession>A0A8A1LMH8</accession>
<feature type="compositionally biased region" description="Polar residues" evidence="1">
    <location>
        <begin position="28"/>
        <end position="39"/>
    </location>
</feature>
<organism evidence="2 3">
    <name type="scientific">Ajellomyces capsulatus (strain H88)</name>
    <name type="common">Darling's disease fungus</name>
    <name type="synonym">Histoplasma capsulatum</name>
    <dbReference type="NCBI Taxonomy" id="544711"/>
    <lineage>
        <taxon>Eukaryota</taxon>
        <taxon>Fungi</taxon>
        <taxon>Dikarya</taxon>
        <taxon>Ascomycota</taxon>
        <taxon>Pezizomycotina</taxon>
        <taxon>Eurotiomycetes</taxon>
        <taxon>Eurotiomycetidae</taxon>
        <taxon>Onygenales</taxon>
        <taxon>Ajellomycetaceae</taxon>
        <taxon>Histoplasma</taxon>
    </lineage>
</organism>
<feature type="region of interest" description="Disordered" evidence="1">
    <location>
        <begin position="19"/>
        <end position="40"/>
    </location>
</feature>
<evidence type="ECO:0000256" key="1">
    <source>
        <dbReference type="SAM" id="MobiDB-lite"/>
    </source>
</evidence>
<evidence type="ECO:0000313" key="3">
    <source>
        <dbReference type="Proteomes" id="UP000663419"/>
    </source>
</evidence>